<feature type="domain" description="RecF/RecN/SMC N-terminal" evidence="11">
    <location>
        <begin position="16"/>
        <end position="1001"/>
    </location>
</feature>
<evidence type="ECO:0000256" key="3">
    <source>
        <dbReference type="ARBA" id="ARBA00010171"/>
    </source>
</evidence>
<accession>A0A6P4FCV8</accession>
<dbReference type="InterPro" id="IPR003395">
    <property type="entry name" value="RecF/RecN/SMC_N"/>
</dbReference>
<evidence type="ECO:0000256" key="2">
    <source>
        <dbReference type="ARBA" id="ARBA00004286"/>
    </source>
</evidence>
<proteinExistence type="inferred from homology"/>
<evidence type="ECO:0000313" key="14">
    <source>
        <dbReference type="RefSeq" id="XP_016987937.1"/>
    </source>
</evidence>
<feature type="coiled-coil region" evidence="10">
    <location>
        <begin position="660"/>
        <end position="687"/>
    </location>
</feature>
<reference evidence="13" key="1">
    <citation type="journal article" date="2021" name="Elife">
        <title>Highly contiguous assemblies of 101 drosophilid genomes.</title>
        <authorList>
            <person name="Kim B.Y."/>
            <person name="Wang J.R."/>
            <person name="Miller D.E."/>
            <person name="Barmina O."/>
            <person name="Delaney E."/>
            <person name="Thompson A."/>
            <person name="Comeault A.A."/>
            <person name="Peede D."/>
            <person name="D'Agostino E.R."/>
            <person name="Pelaez J."/>
            <person name="Aguilar J.M."/>
            <person name="Haji D."/>
            <person name="Matsunaga T."/>
            <person name="Armstrong E.E."/>
            <person name="Zych M."/>
            <person name="Ogawa Y."/>
            <person name="Stamenkovic-Radak M."/>
            <person name="Jelic M."/>
            <person name="Veselinovic M.S."/>
            <person name="Tanaskovic M."/>
            <person name="Eric P."/>
            <person name="Gao J.J."/>
            <person name="Katoh T.K."/>
            <person name="Toda M.J."/>
            <person name="Watabe H."/>
            <person name="Watada M."/>
            <person name="Davis J.S."/>
            <person name="Moyle L.C."/>
            <person name="Manoli G."/>
            <person name="Bertolini E."/>
            <person name="Kostal V."/>
            <person name="Hawley R.S."/>
            <person name="Takahashi A."/>
            <person name="Jones C.D."/>
            <person name="Price D.K."/>
            <person name="Whiteman N."/>
            <person name="Kopp A."/>
            <person name="Matute D.R."/>
            <person name="Petrov D.A."/>
        </authorList>
    </citation>
    <scope>NUCLEOTIDE SEQUENCE [LARGE SCALE GENOMIC DNA]</scope>
</reference>
<keyword evidence="6" id="KW-0547">Nucleotide-binding</keyword>
<dbReference type="OMA" id="RFWTSQP"/>
<dbReference type="PANTHER" id="PTHR45916">
    <property type="entry name" value="STRUCTURAL MAINTENANCE OF CHROMOSOMES PROTEIN 5"/>
    <property type="match status" value="1"/>
</dbReference>
<dbReference type="GO" id="GO:0005634">
    <property type="term" value="C:nucleus"/>
    <property type="evidence" value="ECO:0007669"/>
    <property type="project" value="UniProtKB-SubCell"/>
</dbReference>
<evidence type="ECO:0000313" key="12">
    <source>
        <dbReference type="EnsemblMetazoa" id="XP_016987937.1"/>
    </source>
</evidence>
<evidence type="ECO:0000313" key="13">
    <source>
        <dbReference type="Proteomes" id="UP001652680"/>
    </source>
</evidence>
<evidence type="ECO:0000256" key="6">
    <source>
        <dbReference type="ARBA" id="ARBA00022741"/>
    </source>
</evidence>
<keyword evidence="7" id="KW-0067">ATP-binding</keyword>
<gene>
    <name evidence="14" type="primary">LOC108050669</name>
    <name evidence="12" type="synonym">108050669</name>
</gene>
<protein>
    <recommendedName>
        <fullName evidence="4">Structural maintenance of chromosomes protein 5</fullName>
    </recommendedName>
</protein>
<feature type="coiled-coil region" evidence="10">
    <location>
        <begin position="246"/>
        <end position="315"/>
    </location>
</feature>
<reference evidence="12" key="3">
    <citation type="submission" date="2025-05" db="UniProtKB">
        <authorList>
            <consortium name="EnsemblMetazoa"/>
        </authorList>
    </citation>
    <scope>IDENTIFICATION</scope>
</reference>
<dbReference type="GO" id="GO:0030915">
    <property type="term" value="C:Smc5-Smc6 complex"/>
    <property type="evidence" value="ECO:0007669"/>
    <property type="project" value="TreeGrafter"/>
</dbReference>
<dbReference type="AlphaFoldDB" id="A0A6P4FCV8"/>
<evidence type="ECO:0000259" key="11">
    <source>
        <dbReference type="Pfam" id="PF02463"/>
    </source>
</evidence>
<dbReference type="Proteomes" id="UP001652680">
    <property type="component" value="Unassembled WGS sequence"/>
</dbReference>
<comment type="subcellular location">
    <subcellularLocation>
        <location evidence="2">Chromosome</location>
    </subcellularLocation>
    <subcellularLocation>
        <location evidence="1">Nucleus</location>
    </subcellularLocation>
</comment>
<feature type="coiled-coil region" evidence="10">
    <location>
        <begin position="827"/>
        <end position="875"/>
    </location>
</feature>
<dbReference type="InterPro" id="IPR027417">
    <property type="entry name" value="P-loop_NTPase"/>
</dbReference>
<dbReference type="GeneID" id="108050669"/>
<evidence type="ECO:0000256" key="4">
    <source>
        <dbReference type="ARBA" id="ARBA00018687"/>
    </source>
</evidence>
<dbReference type="Gene3D" id="3.40.50.300">
    <property type="entry name" value="P-loop containing nucleotide triphosphate hydrolases"/>
    <property type="match status" value="2"/>
</dbReference>
<evidence type="ECO:0000256" key="7">
    <source>
        <dbReference type="ARBA" id="ARBA00022840"/>
    </source>
</evidence>
<dbReference type="GO" id="GO:0005524">
    <property type="term" value="F:ATP binding"/>
    <property type="evidence" value="ECO:0007669"/>
    <property type="project" value="UniProtKB-KW"/>
</dbReference>
<dbReference type="OrthoDB" id="10254973at2759"/>
<dbReference type="EnsemblMetazoa" id="XM_017132448.2">
    <property type="protein sequence ID" value="XP_016987937.1"/>
    <property type="gene ID" value="LOC108050669"/>
</dbReference>
<reference evidence="14" key="2">
    <citation type="submission" date="2025-04" db="UniProtKB">
        <authorList>
            <consortium name="RefSeq"/>
        </authorList>
    </citation>
    <scope>IDENTIFICATION</scope>
</reference>
<evidence type="ECO:0000256" key="10">
    <source>
        <dbReference type="SAM" id="Coils"/>
    </source>
</evidence>
<keyword evidence="13" id="KW-1185">Reference proteome</keyword>
<feature type="coiled-coil region" evidence="10">
    <location>
        <begin position="179"/>
        <end position="220"/>
    </location>
</feature>
<dbReference type="Pfam" id="PF02463">
    <property type="entry name" value="SMC_N"/>
    <property type="match status" value="1"/>
</dbReference>
<dbReference type="FunFam" id="3.40.50.300:FF:001301">
    <property type="entry name" value="Structural maintenance of chromosomes 5"/>
    <property type="match status" value="1"/>
</dbReference>
<keyword evidence="5" id="KW-0158">Chromosome</keyword>
<dbReference type="PANTHER" id="PTHR45916:SF1">
    <property type="entry name" value="STRUCTURAL MAINTENANCE OF CHROMOSOMES PROTEIN 5"/>
    <property type="match status" value="1"/>
</dbReference>
<evidence type="ECO:0000256" key="9">
    <source>
        <dbReference type="ARBA" id="ARBA00023242"/>
    </source>
</evidence>
<organism evidence="14">
    <name type="scientific">Drosophila rhopaloa</name>
    <name type="common">Fruit fly</name>
    <dbReference type="NCBI Taxonomy" id="1041015"/>
    <lineage>
        <taxon>Eukaryota</taxon>
        <taxon>Metazoa</taxon>
        <taxon>Ecdysozoa</taxon>
        <taxon>Arthropoda</taxon>
        <taxon>Hexapoda</taxon>
        <taxon>Insecta</taxon>
        <taxon>Pterygota</taxon>
        <taxon>Neoptera</taxon>
        <taxon>Endopterygota</taxon>
        <taxon>Diptera</taxon>
        <taxon>Brachycera</taxon>
        <taxon>Muscomorpha</taxon>
        <taxon>Ephydroidea</taxon>
        <taxon>Drosophilidae</taxon>
        <taxon>Drosophila</taxon>
        <taxon>Sophophora</taxon>
    </lineage>
</organism>
<dbReference type="CTD" id="23137"/>
<dbReference type="RefSeq" id="XP_016987937.1">
    <property type="nucleotide sequence ID" value="XM_017132448.1"/>
</dbReference>
<name>A0A6P4FCV8_DRORH</name>
<sequence>MEGHRALSSKQLMGRIESVYCKDFVSYSEITFHPKHYLNVLTGPNGSGKSTIVSAIILGLGGEPHLLDRSASVADYIQSNKTTATIIVGVYGRSANTTETFKRVIKSNGSSTFSVNNKDISKKNFLVAVSSYNIQVSNLCQFLPQDRVQDFSKMNPQELLLNTMSSVCDDELTQSFNLLKQMRSQQENTHANREKEKNDLVKKQKRLEHLQMTVAQYKEREDVKQKLQVFSAKKLWIETQAGEEKATQLKTQVKKAKTQSDKLKEQSNKLVQAQEQIQRRKVSYREACLEKTRSLDKAVTERNAIETQLDSLKQGICENKCELEQNIQKSFRNAAEAVKVKQLVDNKTGELENFNKNRPQILSELEKVKESCDSARRKAMEQYNRRKQLEQQLNEEKIPEIAGYKHKIDRLRNVKLQKIDEIKLRNPNLVKAMNWLAQNKQQYKLNIYDPMILELTVENHEDAKYLENVVSQRDLFAFSCEDKEDMSDLINELCVKQKLGVNIIYCAPADKCLYSPSIPRSELRPMGFRSYLVDLVTGPIPIINKLCASYSIHNIPIGTEAVGNYTSSIPKTIRVFFGGNKKFVVTASRYRSDTILTESTIRGKNQLITVDAQQLAQEMRKYSEAVRESDNIKNAITMTDNEFERLQTVTKEEQDKKRKLDQKLTHFNNLKNEVETLERKLKILQKNDALDALKSNFFNSLTKDLKKIFDIEAKLCNCLKTVDLLMVEKKLAQAKASVYMVQHESQSEALKESELLSESAAKDYQQLQNCLEEQISDINKRKSDIQRLCNGEIPNSSKFPFKKEFKDLESKSLPEIRESIHDLQARLECMKSVNSEAIDSYQQLQNEVQKLEEGIQESVNQAKTIESEMSNLYDKWEPKLTSLVETISTKFSEFMASIEYVGEVILSKTDKFDFDSYGIQIMVQFRRGAQLQPLDKFIQSGGERAVSIAIYSLSLQHVTHVPFRCVDEINQGMDAKNERHIFDLLLKEATKHGSAQYLFVTPKLLRDLNYNEHLCVSIVHNSKSVCDGMKFPMI</sequence>
<comment type="similarity">
    <text evidence="3">Belongs to the SMC family. SMC5 subfamily.</text>
</comment>
<evidence type="ECO:0000256" key="8">
    <source>
        <dbReference type="ARBA" id="ARBA00023054"/>
    </source>
</evidence>
<evidence type="ECO:0000256" key="5">
    <source>
        <dbReference type="ARBA" id="ARBA00022454"/>
    </source>
</evidence>
<dbReference type="SUPFAM" id="SSF52540">
    <property type="entry name" value="P-loop containing nucleoside triphosphate hydrolases"/>
    <property type="match status" value="1"/>
</dbReference>
<evidence type="ECO:0000256" key="1">
    <source>
        <dbReference type="ARBA" id="ARBA00004123"/>
    </source>
</evidence>
<dbReference type="GO" id="GO:0000724">
    <property type="term" value="P:double-strand break repair via homologous recombination"/>
    <property type="evidence" value="ECO:0007669"/>
    <property type="project" value="TreeGrafter"/>
</dbReference>
<keyword evidence="9" id="KW-0539">Nucleus</keyword>
<dbReference type="GO" id="GO:0003697">
    <property type="term" value="F:single-stranded DNA binding"/>
    <property type="evidence" value="ECO:0007669"/>
    <property type="project" value="TreeGrafter"/>
</dbReference>
<keyword evidence="8 10" id="KW-0175">Coiled coil</keyword>